<evidence type="ECO:0008006" key="2">
    <source>
        <dbReference type="Google" id="ProtNLM"/>
    </source>
</evidence>
<organism evidence="1">
    <name type="scientific">Arion vulgaris</name>
    <dbReference type="NCBI Taxonomy" id="1028688"/>
    <lineage>
        <taxon>Eukaryota</taxon>
        <taxon>Metazoa</taxon>
        <taxon>Spiralia</taxon>
        <taxon>Lophotrochozoa</taxon>
        <taxon>Mollusca</taxon>
        <taxon>Gastropoda</taxon>
        <taxon>Heterobranchia</taxon>
        <taxon>Euthyneura</taxon>
        <taxon>Panpulmonata</taxon>
        <taxon>Eupulmonata</taxon>
        <taxon>Stylommatophora</taxon>
        <taxon>Helicina</taxon>
        <taxon>Arionoidea</taxon>
        <taxon>Arionidae</taxon>
        <taxon>Arion</taxon>
    </lineage>
</organism>
<gene>
    <name evidence="1" type="primary">ORF2892</name>
</gene>
<evidence type="ECO:0000313" key="1">
    <source>
        <dbReference type="EMBL" id="CEK48012.1"/>
    </source>
</evidence>
<dbReference type="AlphaFoldDB" id="A0A0B6XVE9"/>
<proteinExistence type="predicted"/>
<dbReference type="EMBL" id="HACG01001147">
    <property type="protein sequence ID" value="CEK48012.1"/>
    <property type="molecule type" value="Transcribed_RNA"/>
</dbReference>
<protein>
    <recommendedName>
        <fullName evidence="2">Reverse transcriptase domain-containing protein</fullName>
    </recommendedName>
</protein>
<accession>A0A0B6XVE9</accession>
<sequence length="51" mass="6055">MYQKFSQRAGRTFTFADDIIIYRTGLDRQEMIKDIQGTLHIILHLCRESHS</sequence>
<name>A0A0B6XVE9_9EUPU</name>
<reference evidence="1" key="1">
    <citation type="submission" date="2014-12" db="EMBL/GenBank/DDBJ databases">
        <title>Insight into the proteome of Arion vulgaris.</title>
        <authorList>
            <person name="Aradska J."/>
            <person name="Bulat T."/>
            <person name="Smidak R."/>
            <person name="Sarate P."/>
            <person name="Gangsoo J."/>
            <person name="Sialana F."/>
            <person name="Bilban M."/>
            <person name="Lubec G."/>
        </authorList>
    </citation>
    <scope>NUCLEOTIDE SEQUENCE</scope>
    <source>
        <tissue evidence="1">Skin</tissue>
    </source>
</reference>